<keyword evidence="1" id="KW-0677">Repeat</keyword>
<dbReference type="InterPro" id="IPR027417">
    <property type="entry name" value="P-loop_NTPase"/>
</dbReference>
<protein>
    <recommendedName>
        <fullName evidence="6">NACHT domain-containing protein</fullName>
    </recommendedName>
</protein>
<feature type="domain" description="Nephrocystin 3-like N-terminal" evidence="3">
    <location>
        <begin position="259"/>
        <end position="422"/>
    </location>
</feature>
<feature type="domain" description="DUF7708" evidence="2">
    <location>
        <begin position="66"/>
        <end position="209"/>
    </location>
</feature>
<dbReference type="PANTHER" id="PTHR10039:SF14">
    <property type="entry name" value="NACHT DOMAIN-CONTAINING PROTEIN"/>
    <property type="match status" value="1"/>
</dbReference>
<gene>
    <name evidence="4" type="ORF">EJ04DRAFT_434190</name>
</gene>
<dbReference type="PANTHER" id="PTHR10039">
    <property type="entry name" value="AMELOGENIN"/>
    <property type="match status" value="1"/>
</dbReference>
<dbReference type="Pfam" id="PF24883">
    <property type="entry name" value="NPHP3_N"/>
    <property type="match status" value="1"/>
</dbReference>
<comment type="caution">
    <text evidence="4">The sequence shown here is derived from an EMBL/GenBank/DDBJ whole genome shotgun (WGS) entry which is preliminary data.</text>
</comment>
<dbReference type="Pfam" id="PF24809">
    <property type="entry name" value="DUF7708"/>
    <property type="match status" value="1"/>
</dbReference>
<keyword evidence="5" id="KW-1185">Reference proteome</keyword>
<dbReference type="InterPro" id="IPR056884">
    <property type="entry name" value="NPHP3-like_N"/>
</dbReference>
<dbReference type="Proteomes" id="UP000799444">
    <property type="component" value="Unassembled WGS sequence"/>
</dbReference>
<dbReference type="OrthoDB" id="7464126at2759"/>
<evidence type="ECO:0000313" key="4">
    <source>
        <dbReference type="EMBL" id="KAF2735892.1"/>
    </source>
</evidence>
<reference evidence="4" key="1">
    <citation type="journal article" date="2020" name="Stud. Mycol.">
        <title>101 Dothideomycetes genomes: a test case for predicting lifestyles and emergence of pathogens.</title>
        <authorList>
            <person name="Haridas S."/>
            <person name="Albert R."/>
            <person name="Binder M."/>
            <person name="Bloem J."/>
            <person name="Labutti K."/>
            <person name="Salamov A."/>
            <person name="Andreopoulos B."/>
            <person name="Baker S."/>
            <person name="Barry K."/>
            <person name="Bills G."/>
            <person name="Bluhm B."/>
            <person name="Cannon C."/>
            <person name="Castanera R."/>
            <person name="Culley D."/>
            <person name="Daum C."/>
            <person name="Ezra D."/>
            <person name="Gonzalez J."/>
            <person name="Henrissat B."/>
            <person name="Kuo A."/>
            <person name="Liang C."/>
            <person name="Lipzen A."/>
            <person name="Lutzoni F."/>
            <person name="Magnuson J."/>
            <person name="Mondo S."/>
            <person name="Nolan M."/>
            <person name="Ohm R."/>
            <person name="Pangilinan J."/>
            <person name="Park H.-J."/>
            <person name="Ramirez L."/>
            <person name="Alfaro M."/>
            <person name="Sun H."/>
            <person name="Tritt A."/>
            <person name="Yoshinaga Y."/>
            <person name="Zwiers L.-H."/>
            <person name="Turgeon B."/>
            <person name="Goodwin S."/>
            <person name="Spatafora J."/>
            <person name="Crous P."/>
            <person name="Grigoriev I."/>
        </authorList>
    </citation>
    <scope>NUCLEOTIDE SEQUENCE</scope>
    <source>
        <strain evidence="4">CBS 125425</strain>
    </source>
</reference>
<proteinExistence type="predicted"/>
<evidence type="ECO:0008006" key="6">
    <source>
        <dbReference type="Google" id="ProtNLM"/>
    </source>
</evidence>
<dbReference type="AlphaFoldDB" id="A0A9P4R338"/>
<dbReference type="Gene3D" id="3.40.50.300">
    <property type="entry name" value="P-loop containing nucleotide triphosphate hydrolases"/>
    <property type="match status" value="1"/>
</dbReference>
<name>A0A9P4R338_9PLEO</name>
<dbReference type="InterPro" id="IPR056125">
    <property type="entry name" value="DUF7708"/>
</dbReference>
<organism evidence="4 5">
    <name type="scientific">Polyplosphaeria fusca</name>
    <dbReference type="NCBI Taxonomy" id="682080"/>
    <lineage>
        <taxon>Eukaryota</taxon>
        <taxon>Fungi</taxon>
        <taxon>Dikarya</taxon>
        <taxon>Ascomycota</taxon>
        <taxon>Pezizomycotina</taxon>
        <taxon>Dothideomycetes</taxon>
        <taxon>Pleosporomycetidae</taxon>
        <taxon>Pleosporales</taxon>
        <taxon>Tetraplosphaeriaceae</taxon>
        <taxon>Polyplosphaeria</taxon>
    </lineage>
</organism>
<dbReference type="EMBL" id="ML996131">
    <property type="protein sequence ID" value="KAF2735892.1"/>
    <property type="molecule type" value="Genomic_DNA"/>
</dbReference>
<evidence type="ECO:0000313" key="5">
    <source>
        <dbReference type="Proteomes" id="UP000799444"/>
    </source>
</evidence>
<sequence length="488" mass="55678">MSSIRATLPFPTKPWEVAKANFLEGLSDEERRRFENATLENTFYDASAVQKKHAMGSKAWAIQDKLTSLVEGIDDYGKALDVYSNASPIVLCPIWGSVRIVLHIAREAGRFQEKLVDMLARIGDTLPHFRIYEKLFHNHTRLLRALSDAYLDVLQFCTLLKEFLVKARKSAICMGAWKPLRKQFDDYVDSFRKHQKNVKKEAGLAHMIEAAHVREIEQANRALQERNEKIMRRHKIISSLSTVDYHKKHASRIAQRHPGTNGWLQQRPMFQEWISSPSSDCFCCYGIPGAGKSILSASVINDLEDQITTEESILVYYYFDWADTASLDFETLVGSLLKQVLLRLPLEVIDTFPSPSKDGEQPVSVMELQKYLQRLLAHYKKAVFVLDGFDELRKEGQACALKFVNDVLEDSRLLAKVFITSRPEELSIRNRLKSWKSFELSADELLADIALFVEDELNDACQGDDATLAIARLRPEIVQTLVERAHGM</sequence>
<evidence type="ECO:0000256" key="1">
    <source>
        <dbReference type="ARBA" id="ARBA00022737"/>
    </source>
</evidence>
<dbReference type="SUPFAM" id="SSF52540">
    <property type="entry name" value="P-loop containing nucleoside triphosphate hydrolases"/>
    <property type="match status" value="1"/>
</dbReference>
<accession>A0A9P4R338</accession>
<evidence type="ECO:0000259" key="3">
    <source>
        <dbReference type="Pfam" id="PF24883"/>
    </source>
</evidence>
<evidence type="ECO:0000259" key="2">
    <source>
        <dbReference type="Pfam" id="PF24809"/>
    </source>
</evidence>